<dbReference type="PANTHER" id="PTHR11061:SF30">
    <property type="entry name" value="TRNA (URACIL(54)-C(5))-METHYLTRANSFERASE"/>
    <property type="match status" value="1"/>
</dbReference>
<dbReference type="Gene3D" id="3.40.50.150">
    <property type="entry name" value="Vaccinia Virus protein VP39"/>
    <property type="match status" value="1"/>
</dbReference>
<dbReference type="GO" id="GO:0032259">
    <property type="term" value="P:methylation"/>
    <property type="evidence" value="ECO:0007669"/>
    <property type="project" value="UniProtKB-KW"/>
</dbReference>
<gene>
    <name evidence="6" type="ORF">G9H71_08660</name>
</gene>
<dbReference type="EMBL" id="JAANNP010000003">
    <property type="protein sequence ID" value="NHC13851.1"/>
    <property type="molecule type" value="Genomic_DNA"/>
</dbReference>
<feature type="active site" description="Nucleophile" evidence="4">
    <location>
        <position position="391"/>
    </location>
</feature>
<dbReference type="Gene3D" id="2.40.50.140">
    <property type="entry name" value="Nucleic acid-binding proteins"/>
    <property type="match status" value="1"/>
</dbReference>
<dbReference type="Proteomes" id="UP000800981">
    <property type="component" value="Unassembled WGS sequence"/>
</dbReference>
<keyword evidence="2 4" id="KW-0808">Transferase</keyword>
<dbReference type="SUPFAM" id="SSF53335">
    <property type="entry name" value="S-adenosyl-L-methionine-dependent methyltransferases"/>
    <property type="match status" value="1"/>
</dbReference>
<dbReference type="CDD" id="cd02440">
    <property type="entry name" value="AdoMet_MTases"/>
    <property type="match status" value="1"/>
</dbReference>
<dbReference type="GO" id="GO:0008168">
    <property type="term" value="F:methyltransferase activity"/>
    <property type="evidence" value="ECO:0007669"/>
    <property type="project" value="UniProtKB-KW"/>
</dbReference>
<feature type="domain" description="TRAM" evidence="5">
    <location>
        <begin position="10"/>
        <end position="70"/>
    </location>
</feature>
<keyword evidence="1 4" id="KW-0489">Methyltransferase</keyword>
<comment type="similarity">
    <text evidence="4">Belongs to the class I-like SAM-binding methyltransferase superfamily. RNA M5U methyltransferase family.</text>
</comment>
<dbReference type="InterPro" id="IPR010280">
    <property type="entry name" value="U5_MeTrfase_fam"/>
</dbReference>
<evidence type="ECO:0000313" key="7">
    <source>
        <dbReference type="Proteomes" id="UP000800981"/>
    </source>
</evidence>
<comment type="caution">
    <text evidence="6">The sequence shown here is derived from an EMBL/GenBank/DDBJ whole genome shotgun (WGS) entry which is preliminary data.</text>
</comment>
<dbReference type="Pfam" id="PF01938">
    <property type="entry name" value="TRAM"/>
    <property type="match status" value="1"/>
</dbReference>
<dbReference type="PANTHER" id="PTHR11061">
    <property type="entry name" value="RNA M5U METHYLTRANSFERASE"/>
    <property type="match status" value="1"/>
</dbReference>
<proteinExistence type="inferred from homology"/>
<feature type="binding site" evidence="4">
    <location>
        <position position="364"/>
    </location>
    <ligand>
        <name>S-adenosyl-L-methionine</name>
        <dbReference type="ChEBI" id="CHEBI:59789"/>
    </ligand>
</feature>
<evidence type="ECO:0000256" key="4">
    <source>
        <dbReference type="PROSITE-ProRule" id="PRU01024"/>
    </source>
</evidence>
<dbReference type="InterPro" id="IPR029063">
    <property type="entry name" value="SAM-dependent_MTases_sf"/>
</dbReference>
<reference evidence="6 7" key="1">
    <citation type="submission" date="2020-03" db="EMBL/GenBank/DDBJ databases">
        <title>Two novel Motilibacter sp.</title>
        <authorList>
            <person name="Liu S."/>
        </authorList>
    </citation>
    <scope>NUCLEOTIDE SEQUENCE [LARGE SCALE GENOMIC DNA]</scope>
    <source>
        <strain evidence="6 7">E257</strain>
    </source>
</reference>
<dbReference type="Gene3D" id="2.40.50.1070">
    <property type="match status" value="1"/>
</dbReference>
<dbReference type="PROSITE" id="PS01231">
    <property type="entry name" value="TRMA_2"/>
    <property type="match status" value="1"/>
</dbReference>
<protein>
    <submittedName>
        <fullName evidence="6">Class I SAM-dependent RNA methyltransferase</fullName>
    </submittedName>
</protein>
<dbReference type="SUPFAM" id="SSF50249">
    <property type="entry name" value="Nucleic acid-binding proteins"/>
    <property type="match status" value="1"/>
</dbReference>
<evidence type="ECO:0000256" key="2">
    <source>
        <dbReference type="ARBA" id="ARBA00022679"/>
    </source>
</evidence>
<feature type="binding site" evidence="4">
    <location>
        <position position="264"/>
    </location>
    <ligand>
        <name>S-adenosyl-L-methionine</name>
        <dbReference type="ChEBI" id="CHEBI:59789"/>
    </ligand>
</feature>
<dbReference type="InterPro" id="IPR012340">
    <property type="entry name" value="NA-bd_OB-fold"/>
</dbReference>
<feature type="binding site" evidence="4">
    <location>
        <position position="293"/>
    </location>
    <ligand>
        <name>S-adenosyl-L-methionine</name>
        <dbReference type="ChEBI" id="CHEBI:59789"/>
    </ligand>
</feature>
<sequence length="437" mass="46550">MTVPPTTPAQLTLGTEVELEVGPVAHGGHCVARHEGRVVFVRHAIPGERVRARITEGGEGSRFLRADAVRVLEPSPDRVEQPCPYAKPGRCGGCDWQHVALPAQRRLKAQVVQEQLRRLAGLDVPVEVEAVPGDDDGLGWRTRVRFAVDAEARLALRKHRSHELVRIDRCRIASPGVDEVGANDRSWPGAAEVEVVAAASGDRAVLVSPQPGRRLRLPGAADLADGTAVLVEGEQGTDRVRGRTWLREQAAGREWRVGVGGFWQVHPGAADALVGAVLLGLEPQPGETVLDLYAGVGLFAGALAHRVGEAGQVVAVEGDRRAVADARRNLHGLPQARILDGSVDRVLAAPARLGVDRADLVVLDPPRVGARAKVVGQVAGLGPRVVAYVACDPAALARDLALFAERGYVLRSLRAFDMFPMTQHVECVAVLAQAPAD</sequence>
<accession>A0ABX0GUN5</accession>
<evidence type="ECO:0000259" key="5">
    <source>
        <dbReference type="PROSITE" id="PS50926"/>
    </source>
</evidence>
<feature type="binding site" evidence="4">
    <location>
        <position position="317"/>
    </location>
    <ligand>
        <name>S-adenosyl-L-methionine</name>
        <dbReference type="ChEBI" id="CHEBI:59789"/>
    </ligand>
</feature>
<dbReference type="PROSITE" id="PS50926">
    <property type="entry name" value="TRAM"/>
    <property type="match status" value="1"/>
</dbReference>
<dbReference type="RefSeq" id="WP_331272852.1">
    <property type="nucleotide sequence ID" value="NZ_JAANNP010000003.1"/>
</dbReference>
<name>A0ABX0GUN5_9ACTN</name>
<keyword evidence="7" id="KW-1185">Reference proteome</keyword>
<evidence type="ECO:0000256" key="3">
    <source>
        <dbReference type="ARBA" id="ARBA00022691"/>
    </source>
</evidence>
<dbReference type="PROSITE" id="PS51687">
    <property type="entry name" value="SAM_MT_RNA_M5U"/>
    <property type="match status" value="1"/>
</dbReference>
<keyword evidence="3 4" id="KW-0949">S-adenosyl-L-methionine</keyword>
<dbReference type="Pfam" id="PF05958">
    <property type="entry name" value="tRNA_U5-meth_tr"/>
    <property type="match status" value="1"/>
</dbReference>
<evidence type="ECO:0000313" key="6">
    <source>
        <dbReference type="EMBL" id="NHC13851.1"/>
    </source>
</evidence>
<organism evidence="6 7">
    <name type="scientific">Motilibacter deserti</name>
    <dbReference type="NCBI Taxonomy" id="2714956"/>
    <lineage>
        <taxon>Bacteria</taxon>
        <taxon>Bacillati</taxon>
        <taxon>Actinomycetota</taxon>
        <taxon>Actinomycetes</taxon>
        <taxon>Motilibacterales</taxon>
        <taxon>Motilibacteraceae</taxon>
        <taxon>Motilibacter</taxon>
    </lineage>
</organism>
<evidence type="ECO:0000256" key="1">
    <source>
        <dbReference type="ARBA" id="ARBA00022603"/>
    </source>
</evidence>
<dbReference type="Pfam" id="PF01135">
    <property type="entry name" value="PCMT"/>
    <property type="match status" value="1"/>
</dbReference>
<dbReference type="InterPro" id="IPR002792">
    <property type="entry name" value="TRAM_dom"/>
</dbReference>
<dbReference type="InterPro" id="IPR030391">
    <property type="entry name" value="MeTrfase_TrmA_CS"/>
</dbReference>